<proteinExistence type="inferred from homology"/>
<feature type="active site" evidence="11">
    <location>
        <position position="252"/>
    </location>
</feature>
<keyword evidence="5 11" id="KW-0132">Cell division</keyword>
<feature type="active site" evidence="11">
    <location>
        <position position="255"/>
    </location>
</feature>
<dbReference type="InterPro" id="IPR002104">
    <property type="entry name" value="Integrase_catalytic"/>
</dbReference>
<feature type="active site" evidence="11">
    <location>
        <position position="278"/>
    </location>
</feature>
<dbReference type="PANTHER" id="PTHR30349">
    <property type="entry name" value="PHAGE INTEGRASE-RELATED"/>
    <property type="match status" value="1"/>
</dbReference>
<dbReference type="EMBL" id="RKKU01000004">
    <property type="protein sequence ID" value="ROZ86602.1"/>
    <property type="molecule type" value="Genomic_DNA"/>
</dbReference>
<dbReference type="InterPro" id="IPR011932">
    <property type="entry name" value="Recomb_XerD"/>
</dbReference>
<keyword evidence="9 11" id="KW-0233">DNA recombination</keyword>
<evidence type="ECO:0000256" key="8">
    <source>
        <dbReference type="ARBA" id="ARBA00023125"/>
    </source>
</evidence>
<keyword evidence="4 11" id="KW-0963">Cytoplasm</keyword>
<protein>
    <recommendedName>
        <fullName evidence="3 11">Tyrosine recombinase XerD</fullName>
    </recommendedName>
</protein>
<dbReference type="HAMAP" id="MF_01807">
    <property type="entry name" value="Recomb_XerD"/>
    <property type="match status" value="1"/>
</dbReference>
<comment type="function">
    <text evidence="11">Site-specific tyrosine recombinase, which acts by catalyzing the cutting and rejoining of the recombining DNA molecules. The XerC-XerD complex is essential to convert dimers of the bacterial chromosome into monomers to permit their segregation at cell division. It also contributes to the segregational stability of plasmids.</text>
</comment>
<feature type="domain" description="Tyr recombinase" evidence="12">
    <location>
        <begin position="117"/>
        <end position="300"/>
    </location>
</feature>
<dbReference type="SUPFAM" id="SSF56349">
    <property type="entry name" value="DNA breaking-rejoining enzymes"/>
    <property type="match status" value="1"/>
</dbReference>
<keyword evidence="7 11" id="KW-0229">DNA integration</keyword>
<evidence type="ECO:0000313" key="14">
    <source>
        <dbReference type="EMBL" id="ROZ86602.1"/>
    </source>
</evidence>
<dbReference type="NCBIfam" id="NF001399">
    <property type="entry name" value="PRK00283.1"/>
    <property type="match status" value="1"/>
</dbReference>
<evidence type="ECO:0000256" key="5">
    <source>
        <dbReference type="ARBA" id="ARBA00022618"/>
    </source>
</evidence>
<dbReference type="CDD" id="cd00798">
    <property type="entry name" value="INT_XerDC_C"/>
    <property type="match status" value="1"/>
</dbReference>
<evidence type="ECO:0000256" key="3">
    <source>
        <dbReference type="ARBA" id="ARBA00015810"/>
    </source>
</evidence>
<accession>A0ABX9XK56</accession>
<dbReference type="RefSeq" id="WP_123888557.1">
    <property type="nucleotide sequence ID" value="NZ_RKKU01000004.1"/>
</dbReference>
<evidence type="ECO:0000256" key="4">
    <source>
        <dbReference type="ARBA" id="ARBA00022490"/>
    </source>
</evidence>
<sequence length="306" mass="34594">MSADENAPVAPDDQQLIVEFLDSLWLERGLSKHTLTAYRTDLSLLAGWLGQRRSDLLNASRADLMEHLGWRIAQGYQARSSARLLSCLRGFYRYLVRVGRLTLDPTLDVAMPKLGRPLPKALSERDVELLLAAPDIEDSLGMRDRCMLEVLYACGLRVSELVGLRLDQVNLRQGIVRVTGKGNKERLVPLGEEAMVWLERYVQDSRPALLAGKPSDVVFPSRLGREMTRQTFWHRIKLHARQAGVSSSLSPHTLRHAFATHLLNHGADLRVVQMLLGHSDLSTTQIYTHIARQRLRDMHAEHHPRG</sequence>
<evidence type="ECO:0000256" key="10">
    <source>
        <dbReference type="ARBA" id="ARBA00023306"/>
    </source>
</evidence>
<gene>
    <name evidence="11 14" type="primary">xerD</name>
    <name evidence="14" type="ORF">EF096_05155</name>
</gene>
<dbReference type="PROSITE" id="PS51898">
    <property type="entry name" value="TYR_RECOMBINASE"/>
    <property type="match status" value="1"/>
</dbReference>
<dbReference type="PANTHER" id="PTHR30349:SF90">
    <property type="entry name" value="TYROSINE RECOMBINASE XERD"/>
    <property type="match status" value="1"/>
</dbReference>
<dbReference type="InterPro" id="IPR010998">
    <property type="entry name" value="Integrase_recombinase_N"/>
</dbReference>
<feature type="active site" description="O-(3'-phospho-DNA)-tyrosine intermediate" evidence="11">
    <location>
        <position position="287"/>
    </location>
</feature>
<comment type="similarity">
    <text evidence="2 11">Belongs to the 'phage' integrase family. XerD subfamily.</text>
</comment>
<dbReference type="InterPro" id="IPR044068">
    <property type="entry name" value="CB"/>
</dbReference>
<evidence type="ECO:0000256" key="1">
    <source>
        <dbReference type="ARBA" id="ARBA00004496"/>
    </source>
</evidence>
<feature type="domain" description="Core-binding (CB)" evidence="13">
    <location>
        <begin position="11"/>
        <end position="96"/>
    </location>
</feature>
<dbReference type="NCBIfam" id="TIGR02225">
    <property type="entry name" value="recomb_XerD"/>
    <property type="match status" value="1"/>
</dbReference>
<keyword evidence="15" id="KW-1185">Reference proteome</keyword>
<evidence type="ECO:0000259" key="13">
    <source>
        <dbReference type="PROSITE" id="PS51900"/>
    </source>
</evidence>
<dbReference type="HAMAP" id="MF_01808">
    <property type="entry name" value="Recomb_XerC_XerD"/>
    <property type="match status" value="1"/>
</dbReference>
<dbReference type="InterPro" id="IPR050090">
    <property type="entry name" value="Tyrosine_recombinase_XerCD"/>
</dbReference>
<dbReference type="Proteomes" id="UP000275199">
    <property type="component" value="Unassembled WGS sequence"/>
</dbReference>
<name>A0ABX9XK56_9PSED</name>
<evidence type="ECO:0000256" key="11">
    <source>
        <dbReference type="HAMAP-Rule" id="MF_01807"/>
    </source>
</evidence>
<keyword evidence="8 11" id="KW-0238">DNA-binding</keyword>
<evidence type="ECO:0000256" key="2">
    <source>
        <dbReference type="ARBA" id="ARBA00010450"/>
    </source>
</evidence>
<reference evidence="14 15" key="1">
    <citation type="submission" date="2018-11" db="EMBL/GenBank/DDBJ databases">
        <authorList>
            <person name="Jang G.I."/>
            <person name="Hwang C.Y."/>
        </authorList>
    </citation>
    <scope>NUCLEOTIDE SEQUENCE [LARGE SCALE GENOMIC DNA]</scope>
    <source>
        <strain evidence="14 15">SSM26</strain>
    </source>
</reference>
<dbReference type="InterPro" id="IPR004107">
    <property type="entry name" value="Integrase_SAM-like_N"/>
</dbReference>
<dbReference type="InterPro" id="IPR013762">
    <property type="entry name" value="Integrase-like_cat_sf"/>
</dbReference>
<keyword evidence="10 11" id="KW-0131">Cell cycle</keyword>
<keyword evidence="6 11" id="KW-0159">Chromosome partition</keyword>
<dbReference type="Pfam" id="PF02899">
    <property type="entry name" value="Phage_int_SAM_1"/>
    <property type="match status" value="1"/>
</dbReference>
<feature type="active site" evidence="11">
    <location>
        <position position="181"/>
    </location>
</feature>
<dbReference type="Pfam" id="PF00589">
    <property type="entry name" value="Phage_integrase"/>
    <property type="match status" value="1"/>
</dbReference>
<comment type="subunit">
    <text evidence="11">Forms a cyclic heterotetrameric complex composed of two molecules of XerC and two molecules of XerD.</text>
</comment>
<dbReference type="InterPro" id="IPR023009">
    <property type="entry name" value="Tyrosine_recombinase_XerC/XerD"/>
</dbReference>
<comment type="subcellular location">
    <subcellularLocation>
        <location evidence="1 11">Cytoplasm</location>
    </subcellularLocation>
</comment>
<evidence type="ECO:0000313" key="15">
    <source>
        <dbReference type="Proteomes" id="UP000275199"/>
    </source>
</evidence>
<dbReference type="Gene3D" id="1.10.150.130">
    <property type="match status" value="1"/>
</dbReference>
<organism evidence="14 15">
    <name type="scientific">Pseudomonas neustonica</name>
    <dbReference type="NCBI Taxonomy" id="2487346"/>
    <lineage>
        <taxon>Bacteria</taxon>
        <taxon>Pseudomonadati</taxon>
        <taxon>Pseudomonadota</taxon>
        <taxon>Gammaproteobacteria</taxon>
        <taxon>Pseudomonadales</taxon>
        <taxon>Pseudomonadaceae</taxon>
        <taxon>Pseudomonas</taxon>
    </lineage>
</organism>
<evidence type="ECO:0000256" key="9">
    <source>
        <dbReference type="ARBA" id="ARBA00023172"/>
    </source>
</evidence>
<evidence type="ECO:0000256" key="6">
    <source>
        <dbReference type="ARBA" id="ARBA00022829"/>
    </source>
</evidence>
<dbReference type="Gene3D" id="1.10.443.10">
    <property type="entry name" value="Intergrase catalytic core"/>
    <property type="match status" value="1"/>
</dbReference>
<feature type="active site" evidence="11">
    <location>
        <position position="157"/>
    </location>
</feature>
<evidence type="ECO:0000256" key="7">
    <source>
        <dbReference type="ARBA" id="ARBA00022908"/>
    </source>
</evidence>
<comment type="caution">
    <text evidence="14">The sequence shown here is derived from an EMBL/GenBank/DDBJ whole genome shotgun (WGS) entry which is preliminary data.</text>
</comment>
<dbReference type="PROSITE" id="PS51900">
    <property type="entry name" value="CB"/>
    <property type="match status" value="1"/>
</dbReference>
<dbReference type="InterPro" id="IPR011010">
    <property type="entry name" value="DNA_brk_join_enz"/>
</dbReference>
<evidence type="ECO:0000259" key="12">
    <source>
        <dbReference type="PROSITE" id="PS51898"/>
    </source>
</evidence>